<feature type="domain" description="BTB" evidence="3">
    <location>
        <begin position="29"/>
        <end position="96"/>
    </location>
</feature>
<protein>
    <recommendedName>
        <fullName evidence="3">BTB domain-containing protein</fullName>
    </recommendedName>
</protein>
<name>A0ABD3VB57_SINWO</name>
<organism evidence="4 5">
    <name type="scientific">Sinanodonta woodiana</name>
    <name type="common">Chinese pond mussel</name>
    <name type="synonym">Anodonta woodiana</name>
    <dbReference type="NCBI Taxonomy" id="1069815"/>
    <lineage>
        <taxon>Eukaryota</taxon>
        <taxon>Metazoa</taxon>
        <taxon>Spiralia</taxon>
        <taxon>Lophotrochozoa</taxon>
        <taxon>Mollusca</taxon>
        <taxon>Bivalvia</taxon>
        <taxon>Autobranchia</taxon>
        <taxon>Heteroconchia</taxon>
        <taxon>Palaeoheterodonta</taxon>
        <taxon>Unionida</taxon>
        <taxon>Unionoidea</taxon>
        <taxon>Unionidae</taxon>
        <taxon>Unioninae</taxon>
        <taxon>Sinanodonta</taxon>
    </lineage>
</organism>
<dbReference type="Gene3D" id="1.25.40.420">
    <property type="match status" value="1"/>
</dbReference>
<dbReference type="Pfam" id="PF08005">
    <property type="entry name" value="PHR"/>
    <property type="match status" value="1"/>
</dbReference>
<evidence type="ECO:0000259" key="3">
    <source>
        <dbReference type="PROSITE" id="PS50097"/>
    </source>
</evidence>
<dbReference type="SMART" id="SM00875">
    <property type="entry name" value="BACK"/>
    <property type="match status" value="1"/>
</dbReference>
<dbReference type="GO" id="GO:0005737">
    <property type="term" value="C:cytoplasm"/>
    <property type="evidence" value="ECO:0007669"/>
    <property type="project" value="UniProtKB-SubCell"/>
</dbReference>
<dbReference type="EMBL" id="JBJQND010000012">
    <property type="protein sequence ID" value="KAL3858812.1"/>
    <property type="molecule type" value="Genomic_DNA"/>
</dbReference>
<dbReference type="Pfam" id="PF00651">
    <property type="entry name" value="BTB"/>
    <property type="match status" value="1"/>
</dbReference>
<keyword evidence="5" id="KW-1185">Reference proteome</keyword>
<comment type="subcellular location">
    <subcellularLocation>
        <location evidence="1">Cytoplasm</location>
    </subcellularLocation>
</comment>
<evidence type="ECO:0000256" key="1">
    <source>
        <dbReference type="ARBA" id="ARBA00004496"/>
    </source>
</evidence>
<comment type="caution">
    <text evidence="4">The sequence shown here is derived from an EMBL/GenBank/DDBJ whole genome shotgun (WGS) entry which is preliminary data.</text>
</comment>
<dbReference type="InterPro" id="IPR000210">
    <property type="entry name" value="BTB/POZ_dom"/>
</dbReference>
<dbReference type="AlphaFoldDB" id="A0ABD3VB57"/>
<keyword evidence="2" id="KW-0963">Cytoplasm</keyword>
<dbReference type="Proteomes" id="UP001634394">
    <property type="component" value="Unassembled WGS sequence"/>
</dbReference>
<dbReference type="Pfam" id="PF07707">
    <property type="entry name" value="BACK"/>
    <property type="match status" value="1"/>
</dbReference>
<dbReference type="PANTHER" id="PTHR45774:SF4">
    <property type="entry name" value="AXUNDEAD, ISOFORM F"/>
    <property type="match status" value="1"/>
</dbReference>
<evidence type="ECO:0000256" key="2">
    <source>
        <dbReference type="ARBA" id="ARBA00022490"/>
    </source>
</evidence>
<dbReference type="SMART" id="SM00225">
    <property type="entry name" value="BTB"/>
    <property type="match status" value="1"/>
</dbReference>
<dbReference type="InterPro" id="IPR011705">
    <property type="entry name" value="BACK"/>
</dbReference>
<dbReference type="Gene3D" id="2.60.120.820">
    <property type="entry name" value="PHR domain"/>
    <property type="match status" value="1"/>
</dbReference>
<dbReference type="InterPro" id="IPR012983">
    <property type="entry name" value="PHR"/>
</dbReference>
<proteinExistence type="predicted"/>
<evidence type="ECO:0000313" key="5">
    <source>
        <dbReference type="Proteomes" id="UP001634394"/>
    </source>
</evidence>
<sequence length="446" mass="50454">MMSAANIDWQAERDVLGSNRYMLENHVACDITFYVGKQRQEITAHKYVLVSRSSVFYAMLCGPLQETGQIDMPDIEPDVFQHLLRFMYCEEFEPNGESILALLYAAKKYAVERLVSMCVNWLKSGVTVENVCDMLQQAHSYGEKALLSKCLEFILDNGSSVLQHTSFRTLPSELVEMVVKQDGLCAEENQIYEAMKDWAQNWCAQRNLQPNTENMRGVLGGLKNYIRFSLMDEEYFADKVAADDILTADEKVSLFRTFLCGDTLETTNIRHIARKSTFQSMQRVLRFSNQVSYMSVGSTLHAIELKCSEQVLLMGIIIYGATFQPYEARGVFASAQFASDIEVQVFDQSQRSIVSMKCHKTISEDKLQEILFNKPVVLMRSWYTITLHFAFSGTTVSGKHGEKVVSLGDGQFIAFRDSSLSTNSTNASNGQIPGLVICRRRSKINL</sequence>
<dbReference type="PROSITE" id="PS50097">
    <property type="entry name" value="BTB"/>
    <property type="match status" value="1"/>
</dbReference>
<gene>
    <name evidence="4" type="ORF">ACJMK2_009065</name>
</gene>
<reference evidence="4 5" key="1">
    <citation type="submission" date="2024-11" db="EMBL/GenBank/DDBJ databases">
        <title>Chromosome-level genome assembly of the freshwater bivalve Anodonta woodiana.</title>
        <authorList>
            <person name="Chen X."/>
        </authorList>
    </citation>
    <scope>NUCLEOTIDE SEQUENCE [LARGE SCALE GENOMIC DNA]</scope>
    <source>
        <strain evidence="4">MN2024</strain>
        <tissue evidence="4">Gills</tissue>
    </source>
</reference>
<dbReference type="Gene3D" id="3.30.710.10">
    <property type="entry name" value="Potassium Channel Kv1.1, Chain A"/>
    <property type="match status" value="1"/>
</dbReference>
<dbReference type="PANTHER" id="PTHR45774">
    <property type="entry name" value="BTB/POZ DOMAIN-CONTAINING"/>
    <property type="match status" value="1"/>
</dbReference>
<dbReference type="SUPFAM" id="SSF54695">
    <property type="entry name" value="POZ domain"/>
    <property type="match status" value="1"/>
</dbReference>
<dbReference type="InterPro" id="IPR011333">
    <property type="entry name" value="SKP1/BTB/POZ_sf"/>
</dbReference>
<evidence type="ECO:0000313" key="4">
    <source>
        <dbReference type="EMBL" id="KAL3858812.1"/>
    </source>
</evidence>
<dbReference type="InterPro" id="IPR038648">
    <property type="entry name" value="PHR_sf"/>
</dbReference>
<accession>A0ABD3VB57</accession>